<dbReference type="Proteomes" id="UP000830401">
    <property type="component" value="Chromosome"/>
</dbReference>
<gene>
    <name evidence="2" type="ORF">MUN86_17510</name>
</gene>
<sequence length="165" mass="18071">MARAAPKARWVNWALVAFCLLLALDWVLPLRKYANEPVLGRQIVSISVSAANPQMAYDIFTPNTKFRLPSAIAHRAREGQLVTVWRTPLLRVVRKVSSPTSPDGPEPFEPYGGGVYSGPMALLPFVLMGVAVVGVLPKRPAEVRVNTAVVGMLLWIVAVVLILIY</sequence>
<keyword evidence="1" id="KW-0812">Transmembrane</keyword>
<dbReference type="EMBL" id="CP095061">
    <property type="protein sequence ID" value="UOQ65333.1"/>
    <property type="molecule type" value="Genomic_DNA"/>
</dbReference>
<reference evidence="2" key="1">
    <citation type="submission" date="2022-04" db="EMBL/GenBank/DDBJ databases">
        <title>Hymenobacter sp. isolated from the air.</title>
        <authorList>
            <person name="Won M."/>
            <person name="Lee C.-M."/>
            <person name="Woen H.-Y."/>
            <person name="Kwon S.-W."/>
        </authorList>
    </citation>
    <scope>NUCLEOTIDE SEQUENCE</scope>
    <source>
        <strain evidence="2">5420S-77</strain>
    </source>
</reference>
<evidence type="ECO:0000313" key="2">
    <source>
        <dbReference type="EMBL" id="UOQ65333.1"/>
    </source>
</evidence>
<protein>
    <recommendedName>
        <fullName evidence="4">DUF3592 domain-containing protein</fullName>
    </recommendedName>
</protein>
<organism evidence="2 3">
    <name type="scientific">Hymenobacter volaticus</name>
    <dbReference type="NCBI Taxonomy" id="2932254"/>
    <lineage>
        <taxon>Bacteria</taxon>
        <taxon>Pseudomonadati</taxon>
        <taxon>Bacteroidota</taxon>
        <taxon>Cytophagia</taxon>
        <taxon>Cytophagales</taxon>
        <taxon>Hymenobacteraceae</taxon>
        <taxon>Hymenobacter</taxon>
    </lineage>
</organism>
<name>A0ABY4G393_9BACT</name>
<evidence type="ECO:0000313" key="3">
    <source>
        <dbReference type="Proteomes" id="UP000830401"/>
    </source>
</evidence>
<keyword evidence="3" id="KW-1185">Reference proteome</keyword>
<keyword evidence="1" id="KW-1133">Transmembrane helix</keyword>
<proteinExistence type="predicted"/>
<feature type="transmembrane region" description="Helical" evidence="1">
    <location>
        <begin position="143"/>
        <end position="164"/>
    </location>
</feature>
<accession>A0ABY4G393</accession>
<evidence type="ECO:0000256" key="1">
    <source>
        <dbReference type="SAM" id="Phobius"/>
    </source>
</evidence>
<feature type="transmembrane region" description="Helical" evidence="1">
    <location>
        <begin position="115"/>
        <end position="136"/>
    </location>
</feature>
<dbReference type="RefSeq" id="WP_245119339.1">
    <property type="nucleotide sequence ID" value="NZ_CP095061.1"/>
</dbReference>
<keyword evidence="1" id="KW-0472">Membrane</keyword>
<evidence type="ECO:0008006" key="4">
    <source>
        <dbReference type="Google" id="ProtNLM"/>
    </source>
</evidence>